<evidence type="ECO:0000259" key="4">
    <source>
        <dbReference type="Pfam" id="PF00501"/>
    </source>
</evidence>
<dbReference type="PANTHER" id="PTHR43767:SF1">
    <property type="entry name" value="NONRIBOSOMAL PEPTIDE SYNTHASE PES1 (EUROFUNG)-RELATED"/>
    <property type="match status" value="1"/>
</dbReference>
<proteinExistence type="inferred from homology"/>
<dbReference type="InterPro" id="IPR020845">
    <property type="entry name" value="AMP-binding_CS"/>
</dbReference>
<organism evidence="6 7">
    <name type="scientific">Nocardia terpenica</name>
    <dbReference type="NCBI Taxonomy" id="455432"/>
    <lineage>
        <taxon>Bacteria</taxon>
        <taxon>Bacillati</taxon>
        <taxon>Actinomycetota</taxon>
        <taxon>Actinomycetes</taxon>
        <taxon>Mycobacteriales</taxon>
        <taxon>Nocardiaceae</taxon>
        <taxon>Nocardia</taxon>
    </lineage>
</organism>
<dbReference type="SUPFAM" id="SSF56801">
    <property type="entry name" value="Acetyl-CoA synthetase-like"/>
    <property type="match status" value="1"/>
</dbReference>
<accession>A0A291RHI2</accession>
<protein>
    <submittedName>
        <fullName evidence="6">Fatty-acid--CoA ligase</fullName>
    </submittedName>
</protein>
<dbReference type="FunFam" id="3.30.300.30:FF:000008">
    <property type="entry name" value="2,3-dihydroxybenzoate-AMP ligase"/>
    <property type="match status" value="1"/>
</dbReference>
<dbReference type="PANTHER" id="PTHR43767">
    <property type="entry name" value="LONG-CHAIN-FATTY-ACID--COA LIGASE"/>
    <property type="match status" value="1"/>
</dbReference>
<name>A0A291RHI2_9NOCA</name>
<dbReference type="CDD" id="cd17631">
    <property type="entry name" value="FACL_FadD13-like"/>
    <property type="match status" value="1"/>
</dbReference>
<dbReference type="GO" id="GO:0016878">
    <property type="term" value="F:acid-thiol ligase activity"/>
    <property type="evidence" value="ECO:0007669"/>
    <property type="project" value="UniProtKB-ARBA"/>
</dbReference>
<dbReference type="Proteomes" id="UP000221961">
    <property type="component" value="Chromosome"/>
</dbReference>
<evidence type="ECO:0000256" key="2">
    <source>
        <dbReference type="ARBA" id="ARBA00022598"/>
    </source>
</evidence>
<dbReference type="Pfam" id="PF00501">
    <property type="entry name" value="AMP-binding"/>
    <property type="match status" value="1"/>
</dbReference>
<dbReference type="AlphaFoldDB" id="A0A291RHI2"/>
<dbReference type="InterPro" id="IPR000873">
    <property type="entry name" value="AMP-dep_synth/lig_dom"/>
</dbReference>
<dbReference type="InterPro" id="IPR025110">
    <property type="entry name" value="AMP-bd_C"/>
</dbReference>
<dbReference type="EMBL" id="CP023778">
    <property type="protein sequence ID" value="ATL66817.1"/>
    <property type="molecule type" value="Genomic_DNA"/>
</dbReference>
<dbReference type="Gene3D" id="3.30.300.30">
    <property type="match status" value="1"/>
</dbReference>
<gene>
    <name evidence="6" type="ORF">CRH09_11950</name>
</gene>
<dbReference type="InterPro" id="IPR045851">
    <property type="entry name" value="AMP-bd_C_sf"/>
</dbReference>
<dbReference type="InterPro" id="IPR042099">
    <property type="entry name" value="ANL_N_sf"/>
</dbReference>
<keyword evidence="2 6" id="KW-0436">Ligase</keyword>
<evidence type="ECO:0000256" key="3">
    <source>
        <dbReference type="SAM" id="MobiDB-lite"/>
    </source>
</evidence>
<feature type="domain" description="AMP-dependent synthetase/ligase" evidence="4">
    <location>
        <begin position="9"/>
        <end position="372"/>
    </location>
</feature>
<evidence type="ECO:0000259" key="5">
    <source>
        <dbReference type="Pfam" id="PF13193"/>
    </source>
</evidence>
<dbReference type="Gene3D" id="3.40.50.12780">
    <property type="entry name" value="N-terminal domain of ligase-like"/>
    <property type="match status" value="1"/>
</dbReference>
<dbReference type="PROSITE" id="PS00455">
    <property type="entry name" value="AMP_BINDING"/>
    <property type="match status" value="1"/>
</dbReference>
<evidence type="ECO:0000256" key="1">
    <source>
        <dbReference type="ARBA" id="ARBA00006432"/>
    </source>
</evidence>
<evidence type="ECO:0000313" key="6">
    <source>
        <dbReference type="EMBL" id="ATL66817.1"/>
    </source>
</evidence>
<feature type="region of interest" description="Disordered" evidence="3">
    <location>
        <begin position="508"/>
        <end position="529"/>
    </location>
</feature>
<dbReference type="KEGG" id="ntp:CRH09_11950"/>
<dbReference type="NCBIfam" id="NF004837">
    <property type="entry name" value="PRK06187.1"/>
    <property type="match status" value="1"/>
</dbReference>
<dbReference type="Pfam" id="PF13193">
    <property type="entry name" value="AMP-binding_C"/>
    <property type="match status" value="1"/>
</dbReference>
<feature type="domain" description="AMP-binding enzyme C-terminal" evidence="5">
    <location>
        <begin position="422"/>
        <end position="495"/>
    </location>
</feature>
<dbReference type="RefSeq" id="WP_098693993.1">
    <property type="nucleotide sequence ID" value="NZ_CP023778.1"/>
</dbReference>
<evidence type="ECO:0000313" key="7">
    <source>
        <dbReference type="Proteomes" id="UP000221961"/>
    </source>
</evidence>
<sequence>MYLTQSLHRARQQHPDRIASIHRGRRRTFAEQADRVARLAGGLLALGVEPGDRVAILALNSDRYLEYLMAVPWADAVLVPVNTRWASAEIVDCLRDAEARLLVVDDDFARLATELAARCPSVRRVIHAGDGPAPAGCLDDEELIGSTAPVPDARRGGDALAALFYTGGTTGRPKGVMLSHDNLLTSALGCLAAGFMATPQGRFLHSAPMFHLGDLAHWLMQALVGNTQVTVPKFAPAEVLSALAEHAITDLFLAPTMLQALLDHPEFGRHDLRAVRRIVYAAAPMPPDLLDRVSDSFPGVELVQGYGMTELAPVATLLGPADHADRTAHRYSAGRAAAHSEVRVAGPDGTDAPLGTVGEILCRGGHVMLGYWRRPDLTAAAVRDGWMHTGDAGYFDADGYLYVVDRIKDMIITGGENVYSAEVESVLRDHPAVSACAVIGLPDRRYGERVHAVVVASAAVTADQLCAHVRRHLAGYKTPRSVDFVDELPVSNAGKILKHQLRDRYRAQEVGDVGGQQPQGRESEQVGRA</sequence>
<reference evidence="6 7" key="1">
    <citation type="submission" date="2017-10" db="EMBL/GenBank/DDBJ databases">
        <title>Comparative genomics between pathogenic Norcardia.</title>
        <authorList>
            <person name="Zeng L."/>
        </authorList>
    </citation>
    <scope>NUCLEOTIDE SEQUENCE [LARGE SCALE GENOMIC DNA]</scope>
    <source>
        <strain evidence="6 7">NC_YFY_NT001</strain>
    </source>
</reference>
<comment type="similarity">
    <text evidence="1">Belongs to the ATP-dependent AMP-binding enzyme family.</text>
</comment>
<dbReference type="GeneID" id="88358115"/>
<dbReference type="InterPro" id="IPR050237">
    <property type="entry name" value="ATP-dep_AMP-bd_enzyme"/>
</dbReference>